<comment type="caution">
    <text evidence="1">The sequence shown here is derived from an EMBL/GenBank/DDBJ whole genome shotgun (WGS) entry which is preliminary data.</text>
</comment>
<evidence type="ECO:0000313" key="1">
    <source>
        <dbReference type="EMBL" id="CAD2189564.1"/>
    </source>
</evidence>
<gene>
    <name evidence="1" type="ORF">MENT_LOCUS42291</name>
</gene>
<reference evidence="1 2" key="1">
    <citation type="submission" date="2020-08" db="EMBL/GenBank/DDBJ databases">
        <authorList>
            <person name="Koutsovoulos G."/>
            <person name="Danchin GJ E."/>
        </authorList>
    </citation>
    <scope>NUCLEOTIDE SEQUENCE [LARGE SCALE GENOMIC DNA]</scope>
</reference>
<dbReference type="AlphaFoldDB" id="A0A6V7WR84"/>
<accession>A0A6V7WR84</accession>
<dbReference type="Proteomes" id="UP000580250">
    <property type="component" value="Unassembled WGS sequence"/>
</dbReference>
<name>A0A6V7WR84_MELEN</name>
<organism evidence="1 2">
    <name type="scientific">Meloidogyne enterolobii</name>
    <name type="common">Root-knot nematode worm</name>
    <name type="synonym">Meloidogyne mayaguensis</name>
    <dbReference type="NCBI Taxonomy" id="390850"/>
    <lineage>
        <taxon>Eukaryota</taxon>
        <taxon>Metazoa</taxon>
        <taxon>Ecdysozoa</taxon>
        <taxon>Nematoda</taxon>
        <taxon>Chromadorea</taxon>
        <taxon>Rhabditida</taxon>
        <taxon>Tylenchina</taxon>
        <taxon>Tylenchomorpha</taxon>
        <taxon>Tylenchoidea</taxon>
        <taxon>Meloidogynidae</taxon>
        <taxon>Meloidogyninae</taxon>
        <taxon>Meloidogyne</taxon>
    </lineage>
</organism>
<dbReference type="OrthoDB" id="2248014at2759"/>
<sequence length="57" mass="6725">MQCFSACDRLAEFLLSIRCMWFNNNSTDEFCHKTVRSIANENSAFCLRSQHVFQIIF</sequence>
<proteinExistence type="predicted"/>
<protein>
    <submittedName>
        <fullName evidence="1">Uncharacterized protein</fullName>
    </submittedName>
</protein>
<dbReference type="EMBL" id="CAJEWN010000756">
    <property type="protein sequence ID" value="CAD2189564.1"/>
    <property type="molecule type" value="Genomic_DNA"/>
</dbReference>
<evidence type="ECO:0000313" key="2">
    <source>
        <dbReference type="Proteomes" id="UP000580250"/>
    </source>
</evidence>